<dbReference type="InterPro" id="IPR036282">
    <property type="entry name" value="Glutathione-S-Trfase_C_sf"/>
</dbReference>
<dbReference type="Pfam" id="PF00043">
    <property type="entry name" value="GST_C"/>
    <property type="match status" value="1"/>
</dbReference>
<dbReference type="Proteomes" id="UP000285060">
    <property type="component" value="Unassembled WGS sequence"/>
</dbReference>
<evidence type="ECO:0000313" key="3">
    <source>
        <dbReference type="Proteomes" id="UP000285060"/>
    </source>
</evidence>
<dbReference type="InterPro" id="IPR004046">
    <property type="entry name" value="GST_C"/>
</dbReference>
<dbReference type="AlphaFoldDB" id="A0A3R6V4E9"/>
<comment type="caution">
    <text evidence="2">The sequence shown here is derived from an EMBL/GenBank/DDBJ whole genome shotgun (WGS) entry which is preliminary data.</text>
</comment>
<dbReference type="VEuPathDB" id="FungiDB:H310_03513"/>
<protein>
    <recommendedName>
        <fullName evidence="1">Glutathione S-transferase C-terminal domain-containing protein</fullName>
    </recommendedName>
</protein>
<dbReference type="Gene3D" id="1.20.1050.10">
    <property type="match status" value="1"/>
</dbReference>
<gene>
    <name evidence="2" type="ORF">DYB32_009263</name>
</gene>
<name>A0A3R6V4E9_9STRA</name>
<feature type="domain" description="Glutathione S-transferase C-terminal" evidence="1">
    <location>
        <begin position="205"/>
        <end position="280"/>
    </location>
</feature>
<dbReference type="CDD" id="cd00570">
    <property type="entry name" value="GST_N_family"/>
    <property type="match status" value="1"/>
</dbReference>
<evidence type="ECO:0000313" key="2">
    <source>
        <dbReference type="EMBL" id="RHY23244.1"/>
    </source>
</evidence>
<dbReference type="SUPFAM" id="SSF52833">
    <property type="entry name" value="Thioredoxin-like"/>
    <property type="match status" value="1"/>
</dbReference>
<reference evidence="2 3" key="1">
    <citation type="submission" date="2018-08" db="EMBL/GenBank/DDBJ databases">
        <title>Aphanomyces genome sequencing and annotation.</title>
        <authorList>
            <person name="Minardi D."/>
            <person name="Oidtmann B."/>
            <person name="Van Der Giezen M."/>
            <person name="Studholme D.J."/>
        </authorList>
    </citation>
    <scope>NUCLEOTIDE SEQUENCE [LARGE SCALE GENOMIC DNA]</scope>
    <source>
        <strain evidence="2 3">NJM0002</strain>
    </source>
</reference>
<dbReference type="InterPro" id="IPR036249">
    <property type="entry name" value="Thioredoxin-like_sf"/>
</dbReference>
<sequence length="292" mass="33593">MYFLGMLMTTFRSIEEYFQICAMADRRQDSSAQPEHELISLKMSPYSLTARWALRHCGVPFTVTPYEPVVGELGLRLRLWRYTSRPRDVKKVTVPILLVRNAATKQHVALRSTLEIATYAHTLSEIHQHFFHDADSVNAWDARYQRMLAYVRGQLMSDVRANSDLTMEYAPPFLRKHMPTLARWFATIGVGVFTRKYAVESAATSIDHIRETLALMQSILSTQRYLVGDEFTYADLAMAVAIDHIAPGPHSTIHGKRKDLMLKRNITTGFEDVVAWKDRIYDQFYGTDEKHS</sequence>
<keyword evidence="3" id="KW-1185">Reference proteome</keyword>
<accession>A0A3R6V4E9</accession>
<evidence type="ECO:0000259" key="1">
    <source>
        <dbReference type="Pfam" id="PF00043"/>
    </source>
</evidence>
<organism evidence="2 3">
    <name type="scientific">Aphanomyces invadans</name>
    <dbReference type="NCBI Taxonomy" id="157072"/>
    <lineage>
        <taxon>Eukaryota</taxon>
        <taxon>Sar</taxon>
        <taxon>Stramenopiles</taxon>
        <taxon>Oomycota</taxon>
        <taxon>Saprolegniomycetes</taxon>
        <taxon>Saprolegniales</taxon>
        <taxon>Verrucalvaceae</taxon>
        <taxon>Aphanomyces</taxon>
    </lineage>
</organism>
<dbReference type="SUPFAM" id="SSF47616">
    <property type="entry name" value="GST C-terminal domain-like"/>
    <property type="match status" value="1"/>
</dbReference>
<dbReference type="EMBL" id="QUSY01001882">
    <property type="protein sequence ID" value="RHY23244.1"/>
    <property type="molecule type" value="Genomic_DNA"/>
</dbReference>
<proteinExistence type="predicted"/>